<evidence type="ECO:0000313" key="4">
    <source>
        <dbReference type="EMBL" id="RFC64636.1"/>
    </source>
</evidence>
<sequence>MTAWGQYFAKVLPKNYAVESIFVSSIPFGVLCAGVIIVIGLFMKHKVEKDHIITHLRPEKPMEWRDLMLRFAPLYPHNEFFANFPMYRYSASDGPASQPMSALELLHSAGAVSFERAATTADDTDATKPGQRRPLKEDDTGEMRIDVDKVRAALTAHFGPLNPFVNVTEMKNVTDVTKAVNELSWYAATILYAALVRVNALHDPDLPDPDGLKDVVDKSEEYLRDVWRAINAEKRRLGDRLVIGPYDYPDPTKKPAKGKGKAKKAEASAASKDTILLKDHLAKVGPEFKTTLKAREELVKLLVDPAKGLDPKKPAKALETICKSHGYVFGLLASSMTDGRDGMTLEGARASGVFAPNTFLWLRFVDRQLWRFLNYIGMQTPCPEAAGMFDHWQTELALKAPRTEPEIAETTITAVVNEARKQSPRSLTARNFEEMRERIEKSTQEAMANMQAASKAWNDEETPASALMPRE</sequence>
<dbReference type="InterPro" id="IPR056464">
    <property type="entry name" value="DotM_C"/>
</dbReference>
<keyword evidence="2" id="KW-1133">Transmembrane helix</keyword>
<gene>
    <name evidence="4" type="ORF">DY251_19365</name>
</gene>
<name>A0A371X5X9_9HYPH</name>
<evidence type="ECO:0000313" key="5">
    <source>
        <dbReference type="Proteomes" id="UP000262379"/>
    </source>
</evidence>
<dbReference type="Proteomes" id="UP000262379">
    <property type="component" value="Unassembled WGS sequence"/>
</dbReference>
<dbReference type="Pfam" id="PF23127">
    <property type="entry name" value="DotM_C"/>
    <property type="match status" value="1"/>
</dbReference>
<evidence type="ECO:0000256" key="1">
    <source>
        <dbReference type="SAM" id="MobiDB-lite"/>
    </source>
</evidence>
<feature type="region of interest" description="Disordered" evidence="1">
    <location>
        <begin position="447"/>
        <end position="471"/>
    </location>
</feature>
<reference evidence="5" key="1">
    <citation type="submission" date="2018-08" db="EMBL/GenBank/DDBJ databases">
        <authorList>
            <person name="Im W.T."/>
        </authorList>
    </citation>
    <scope>NUCLEOTIDE SEQUENCE [LARGE SCALE GENOMIC DNA]</scope>
    <source>
        <strain evidence="5">LA-28</strain>
    </source>
</reference>
<proteinExistence type="predicted"/>
<comment type="caution">
    <text evidence="4">The sequence shown here is derived from an EMBL/GenBank/DDBJ whole genome shotgun (WGS) entry which is preliminary data.</text>
</comment>
<dbReference type="EMBL" id="QURN01000019">
    <property type="protein sequence ID" value="RFC64636.1"/>
    <property type="molecule type" value="Genomic_DNA"/>
</dbReference>
<organism evidence="4 5">
    <name type="scientific">Mesorhizobium denitrificans</name>
    <dbReference type="NCBI Taxonomy" id="2294114"/>
    <lineage>
        <taxon>Bacteria</taxon>
        <taxon>Pseudomonadati</taxon>
        <taxon>Pseudomonadota</taxon>
        <taxon>Alphaproteobacteria</taxon>
        <taxon>Hyphomicrobiales</taxon>
        <taxon>Phyllobacteriaceae</taxon>
        <taxon>Mesorhizobium</taxon>
    </lineage>
</organism>
<keyword evidence="2" id="KW-0472">Membrane</keyword>
<evidence type="ECO:0000259" key="3">
    <source>
        <dbReference type="Pfam" id="PF23127"/>
    </source>
</evidence>
<protein>
    <recommendedName>
        <fullName evidence="3">DotM C-terminal cytoplasmic domain-containing protein</fullName>
    </recommendedName>
</protein>
<evidence type="ECO:0000256" key="2">
    <source>
        <dbReference type="SAM" id="Phobius"/>
    </source>
</evidence>
<accession>A0A371X5X9</accession>
<feature type="transmembrane region" description="Helical" evidence="2">
    <location>
        <begin position="20"/>
        <end position="43"/>
    </location>
</feature>
<feature type="region of interest" description="Disordered" evidence="1">
    <location>
        <begin position="117"/>
        <end position="140"/>
    </location>
</feature>
<feature type="domain" description="DotM C-terminal cytoplasmic" evidence="3">
    <location>
        <begin position="308"/>
        <end position="409"/>
    </location>
</feature>
<keyword evidence="2" id="KW-0812">Transmembrane</keyword>
<keyword evidence="5" id="KW-1185">Reference proteome</keyword>
<dbReference type="AlphaFoldDB" id="A0A371X5X9"/>